<organism evidence="2 3">
    <name type="scientific">Paludibacter jiangxiensis</name>
    <dbReference type="NCBI Taxonomy" id="681398"/>
    <lineage>
        <taxon>Bacteria</taxon>
        <taxon>Pseudomonadati</taxon>
        <taxon>Bacteroidota</taxon>
        <taxon>Bacteroidia</taxon>
        <taxon>Bacteroidales</taxon>
        <taxon>Paludibacteraceae</taxon>
        <taxon>Paludibacter</taxon>
    </lineage>
</organism>
<protein>
    <recommendedName>
        <fullName evidence="4">DUF349 domain-containing protein</fullName>
    </recommendedName>
</protein>
<comment type="caution">
    <text evidence="2">The sequence shown here is derived from an EMBL/GenBank/DDBJ whole genome shotgun (WGS) entry which is preliminary data.</text>
</comment>
<dbReference type="AlphaFoldDB" id="A0A171AKG1"/>
<accession>A0A171AKG1</accession>
<reference evidence="3" key="2">
    <citation type="journal article" date="2017" name="Genome Announc.">
        <title>Draft genome sequence of Paludibacter jiangxiensis NM7(T), a propionate-producing fermentative bacterium.</title>
        <authorList>
            <person name="Qiu Y.-L."/>
            <person name="Tourlousse D.M."/>
            <person name="Matsuura N."/>
            <person name="Ohashi A."/>
            <person name="Sekiguchi Y."/>
        </authorList>
    </citation>
    <scope>NUCLEOTIDE SEQUENCE [LARGE SCALE GENOMIC DNA]</scope>
    <source>
        <strain evidence="3">NM7</strain>
    </source>
</reference>
<dbReference type="Proteomes" id="UP000076586">
    <property type="component" value="Unassembled WGS sequence"/>
</dbReference>
<evidence type="ECO:0000313" key="2">
    <source>
        <dbReference type="EMBL" id="GAT63881.1"/>
    </source>
</evidence>
<dbReference type="EMBL" id="BDCR01000004">
    <property type="protein sequence ID" value="GAT63881.1"/>
    <property type="molecule type" value="Genomic_DNA"/>
</dbReference>
<evidence type="ECO:0000256" key="1">
    <source>
        <dbReference type="SAM" id="Coils"/>
    </source>
</evidence>
<keyword evidence="3" id="KW-1185">Reference proteome</keyword>
<proteinExistence type="predicted"/>
<evidence type="ECO:0008006" key="4">
    <source>
        <dbReference type="Google" id="ProtNLM"/>
    </source>
</evidence>
<keyword evidence="1" id="KW-0175">Coiled coil</keyword>
<dbReference type="STRING" id="681398.PJIAN_4423"/>
<feature type="coiled-coil region" evidence="1">
    <location>
        <begin position="572"/>
        <end position="634"/>
    </location>
</feature>
<dbReference type="InterPro" id="IPR007139">
    <property type="entry name" value="DUF349"/>
</dbReference>
<name>A0A171AKG1_9BACT</name>
<dbReference type="Pfam" id="PF03993">
    <property type="entry name" value="DUF349"/>
    <property type="match status" value="5"/>
</dbReference>
<reference evidence="3" key="1">
    <citation type="submission" date="2016-04" db="EMBL/GenBank/DDBJ databases">
        <title>Draft genome sequence of Paludibacter jiangxiensis strain NM7.</title>
        <authorList>
            <person name="Qiu Y."/>
            <person name="Matsuura N."/>
            <person name="Ohashi A."/>
            <person name="Tourlousse M.D."/>
            <person name="Sekiguchi Y."/>
        </authorList>
    </citation>
    <scope>NUCLEOTIDE SEQUENCE [LARGE SCALE GENOMIC DNA]</scope>
    <source>
        <strain evidence="3">NM7</strain>
    </source>
</reference>
<evidence type="ECO:0000313" key="3">
    <source>
        <dbReference type="Proteomes" id="UP000076586"/>
    </source>
</evidence>
<sequence>MVLNSRFHKLLNTLNLTQRMDLMDDNNAQLPVNEVSKAESIALQETESGIVDQEQENVDTTNNFTEAYVALSQTELVEKLKEVMNKSVAEIEKEEIDAIRQLFYKKNKAEIENQKKAFIENGGEESAFEPETDNNEIVLKELLQKYREEKASHYDAVEKEREENLSKKVAILDQLKTIAESGDLGESLSVFRKLQQEWKAIGQVPQAKVNELWKTYNLYMERFYDLIKINNEMRDYDFKKNLEQKTVLCDTAEKLTEEKDVVAASRLLQKLHEEWREIGPVARELREDLWNRFKNASTVINKKHQEFFASLKAQEEVNLTAKTALCEQVEAIDLTTLKTYKDWEAKTTEIVGLQQQWKTIGFAPRKENIKIYERFRSACDQFFRSKSEFMKATKAELDTNYEKKKALCEKAESLKDSTDWKATTQIMVDIQKEWKTVGPVQKKYSDMLWKRFVSACDYFFEQKEKVFSSKKSEEHTNLALKKDLIDSIANFVKGEDIQESLNELKALIAKWSTIGHVPFKEKDKIFKAFKDAVNKQMDALNIDAINRKLISFKDNIEKIADGEHPNQLYREREKLLRIYDSLKAEISTYENNMGFISAKSKKSDLIVQELEHKIERLKEERNLIEKKIKLIDESL</sequence>
<gene>
    <name evidence="2" type="ORF">PJIAN_4423</name>
</gene>